<dbReference type="PRINTS" id="PR00707">
    <property type="entry name" value="UBCTHYDRLASE"/>
</dbReference>
<dbReference type="FunFam" id="3.40.532.10:FF:000010">
    <property type="entry name" value="Ubiquitin carboxyl-terminal hydrolase"/>
    <property type="match status" value="1"/>
</dbReference>
<feature type="site" description="Important for enzyme activity" evidence="6">
    <location>
        <position position="295"/>
    </location>
</feature>
<organism evidence="10 11">
    <name type="scientific">Lachnellula hyalina</name>
    <dbReference type="NCBI Taxonomy" id="1316788"/>
    <lineage>
        <taxon>Eukaryota</taxon>
        <taxon>Fungi</taxon>
        <taxon>Dikarya</taxon>
        <taxon>Ascomycota</taxon>
        <taxon>Pezizomycotina</taxon>
        <taxon>Leotiomycetes</taxon>
        <taxon>Helotiales</taxon>
        <taxon>Lachnaceae</taxon>
        <taxon>Lachnellula</taxon>
    </lineage>
</organism>
<evidence type="ECO:0000256" key="6">
    <source>
        <dbReference type="PROSITE-ProRule" id="PRU01393"/>
    </source>
</evidence>
<keyword evidence="2 6" id="KW-0645">Protease</keyword>
<dbReference type="EMBL" id="QGMH01000069">
    <property type="protein sequence ID" value="TVY26417.1"/>
    <property type="molecule type" value="Genomic_DNA"/>
</dbReference>
<comment type="similarity">
    <text evidence="6 7">Belongs to the peptidase C12 family.</text>
</comment>
<accession>A0A8H8R0Q5</accession>
<sequence>MAQDFHMEDGLDDQQTTSEEERRRYSRIGTVSSTPSEPTGKNIPQKRCSSADTTSFPQSTRTLRPHSSDRQNGSGPDAVAEAMKPLTDEERRNWKGWVELESDPALFNFILRENGVEDARVQEVISLDTEMLAELPQPIYGFIFLFRYRDEDDEIEVEDPPKCPRHVWFANQTTSNACATVALLNIVMNVSEINLGEALASFKQTTQGLKPAYRGQRLSQNDSIRYIHNSFARRMDMINADLGLQNDFEKWEKSKKNPKRKKVTNSNRKKKKDEEESGFHFIAYVPINGSVWRLDGLQRHPVNLGASGDDWIAVARAHINERLHQNDQDDIQFSLLSLCKNPLQSTRQRVAENMKLIMSIEQSLDNMKPDWKAFTPGDEVPKLNELHEIFRLSQELIDKAKPPASALERVQLASMDPSSLIKLHEELLRDQMALRGKYMVEEVSIGQENEQAAKQKQDHSPRIYSSMKAIAEAGVMKEIVQDIRERKDTK</sequence>
<feature type="active site" description="Nucleophile" evidence="6">
    <location>
        <position position="178"/>
    </location>
</feature>
<dbReference type="PROSITE" id="PS52048">
    <property type="entry name" value="UCH_DOMAIN"/>
    <property type="match status" value="1"/>
</dbReference>
<gene>
    <name evidence="10" type="primary">Uchl5</name>
    <name evidence="10" type="ORF">LHYA1_G003584</name>
</gene>
<dbReference type="GO" id="GO:0005737">
    <property type="term" value="C:cytoplasm"/>
    <property type="evidence" value="ECO:0007669"/>
    <property type="project" value="TreeGrafter"/>
</dbReference>
<feature type="compositionally biased region" description="Polar residues" evidence="8">
    <location>
        <begin position="29"/>
        <end position="39"/>
    </location>
</feature>
<evidence type="ECO:0000256" key="1">
    <source>
        <dbReference type="ARBA" id="ARBA00000707"/>
    </source>
</evidence>
<keyword evidence="11" id="KW-1185">Reference proteome</keyword>
<evidence type="ECO:0000256" key="3">
    <source>
        <dbReference type="ARBA" id="ARBA00022786"/>
    </source>
</evidence>
<feature type="compositionally biased region" description="Basic residues" evidence="8">
    <location>
        <begin position="256"/>
        <end position="271"/>
    </location>
</feature>
<comment type="catalytic activity">
    <reaction evidence="1 6 7">
        <text>Thiol-dependent hydrolysis of ester, thioester, amide, peptide and isopeptide bonds formed by the C-terminal Gly of ubiquitin (a 76-residue protein attached to proteins as an intracellular targeting signal).</text>
        <dbReference type="EC" id="3.4.19.12"/>
    </reaction>
</comment>
<evidence type="ECO:0000313" key="10">
    <source>
        <dbReference type="EMBL" id="TVY26417.1"/>
    </source>
</evidence>
<keyword evidence="3 6" id="KW-0833">Ubl conjugation pathway</keyword>
<keyword evidence="5 6" id="KW-0788">Thiol protease</keyword>
<feature type="site" description="Transition state stabilizer" evidence="6">
    <location>
        <position position="172"/>
    </location>
</feature>
<proteinExistence type="inferred from homology"/>
<dbReference type="InterPro" id="IPR036959">
    <property type="entry name" value="Peptidase_C12_UCH_sf"/>
</dbReference>
<dbReference type="InterPro" id="IPR038765">
    <property type="entry name" value="Papain-like_cys_pep_sf"/>
</dbReference>
<dbReference type="Gene3D" id="3.40.532.10">
    <property type="entry name" value="Peptidase C12, ubiquitin carboxyl-terminal hydrolase"/>
    <property type="match status" value="1"/>
</dbReference>
<keyword evidence="4 6" id="KW-0378">Hydrolase</keyword>
<feature type="domain" description="UCH catalytic" evidence="9">
    <location>
        <begin position="96"/>
        <end position="340"/>
    </location>
</feature>
<dbReference type="Pfam" id="PF01088">
    <property type="entry name" value="Peptidase_C12"/>
    <property type="match status" value="1"/>
</dbReference>
<evidence type="ECO:0000259" key="9">
    <source>
        <dbReference type="PROSITE" id="PS52048"/>
    </source>
</evidence>
<evidence type="ECO:0000256" key="8">
    <source>
        <dbReference type="SAM" id="MobiDB-lite"/>
    </source>
</evidence>
<dbReference type="PANTHER" id="PTHR10589:SF29">
    <property type="entry name" value="UBIQUITIN CARBOXYL-TERMINAL HYDROLASE"/>
    <property type="match status" value="1"/>
</dbReference>
<evidence type="ECO:0000256" key="2">
    <source>
        <dbReference type="ARBA" id="ARBA00022670"/>
    </source>
</evidence>
<reference evidence="10 11" key="1">
    <citation type="submission" date="2018-05" db="EMBL/GenBank/DDBJ databases">
        <title>Genome sequencing and assembly of the regulated plant pathogen Lachnellula willkommii and related sister species for the development of diagnostic species identification markers.</title>
        <authorList>
            <person name="Giroux E."/>
            <person name="Bilodeau G."/>
        </authorList>
    </citation>
    <scope>NUCLEOTIDE SEQUENCE [LARGE SCALE GENOMIC DNA]</scope>
    <source>
        <strain evidence="10 11">CBS 185.66</strain>
    </source>
</reference>
<evidence type="ECO:0000256" key="4">
    <source>
        <dbReference type="ARBA" id="ARBA00022801"/>
    </source>
</evidence>
<evidence type="ECO:0000256" key="7">
    <source>
        <dbReference type="RuleBase" id="RU361215"/>
    </source>
</evidence>
<dbReference type="GeneID" id="41983782"/>
<dbReference type="GO" id="GO:0006511">
    <property type="term" value="P:ubiquitin-dependent protein catabolic process"/>
    <property type="evidence" value="ECO:0007669"/>
    <property type="project" value="UniProtKB-UniRule"/>
</dbReference>
<dbReference type="GO" id="GO:0016579">
    <property type="term" value="P:protein deubiquitination"/>
    <property type="evidence" value="ECO:0007669"/>
    <property type="project" value="TreeGrafter"/>
</dbReference>
<dbReference type="OrthoDB" id="1924260at2759"/>
<feature type="region of interest" description="Disordered" evidence="8">
    <location>
        <begin position="252"/>
        <end position="272"/>
    </location>
</feature>
<feature type="region of interest" description="Disordered" evidence="8">
    <location>
        <begin position="1"/>
        <end position="84"/>
    </location>
</feature>
<evidence type="ECO:0000256" key="5">
    <source>
        <dbReference type="ARBA" id="ARBA00022807"/>
    </source>
</evidence>
<evidence type="ECO:0000313" key="11">
    <source>
        <dbReference type="Proteomes" id="UP000431533"/>
    </source>
</evidence>
<dbReference type="InterPro" id="IPR001578">
    <property type="entry name" value="Peptidase_C12_UCH"/>
</dbReference>
<dbReference type="RefSeq" id="XP_031005205.1">
    <property type="nucleotide sequence ID" value="XM_031148553.1"/>
</dbReference>
<dbReference type="PANTHER" id="PTHR10589">
    <property type="entry name" value="UBIQUITIN CARBOXYL-TERMINAL HYDROLASE"/>
    <property type="match status" value="1"/>
</dbReference>
<protein>
    <recommendedName>
        <fullName evidence="7">Ubiquitin carboxyl-terminal hydrolase</fullName>
        <ecNumber evidence="7">3.4.19.12</ecNumber>
    </recommendedName>
</protein>
<feature type="compositionally biased region" description="Polar residues" evidence="8">
    <location>
        <begin position="47"/>
        <end position="62"/>
    </location>
</feature>
<dbReference type="SUPFAM" id="SSF54001">
    <property type="entry name" value="Cysteine proteinases"/>
    <property type="match status" value="1"/>
</dbReference>
<dbReference type="Proteomes" id="UP000431533">
    <property type="component" value="Unassembled WGS sequence"/>
</dbReference>
<comment type="caution">
    <text evidence="10">The sequence shown here is derived from an EMBL/GenBank/DDBJ whole genome shotgun (WGS) entry which is preliminary data.</text>
</comment>
<dbReference type="AlphaFoldDB" id="A0A8H8R0Q5"/>
<name>A0A8H8R0Q5_9HELO</name>
<dbReference type="EC" id="3.4.19.12" evidence="7"/>
<feature type="active site" description="Proton donor" evidence="6">
    <location>
        <position position="280"/>
    </location>
</feature>
<dbReference type="GO" id="GO:0004843">
    <property type="term" value="F:cysteine-type deubiquitinase activity"/>
    <property type="evidence" value="ECO:0007669"/>
    <property type="project" value="UniProtKB-UniRule"/>
</dbReference>